<dbReference type="CDD" id="cd02440">
    <property type="entry name" value="AdoMet_MTases"/>
    <property type="match status" value="1"/>
</dbReference>
<dbReference type="InterPro" id="IPR050447">
    <property type="entry name" value="Erg6_SMT_methyltransf"/>
</dbReference>
<dbReference type="SUPFAM" id="SSF158997">
    <property type="entry name" value="Trm112p-like"/>
    <property type="match status" value="1"/>
</dbReference>
<dbReference type="EMBL" id="UINC01051535">
    <property type="protein sequence ID" value="SVB65818.1"/>
    <property type="molecule type" value="Genomic_DNA"/>
</dbReference>
<proteinExistence type="predicted"/>
<gene>
    <name evidence="3" type="ORF">METZ01_LOCUS218672</name>
</gene>
<reference evidence="3" key="1">
    <citation type="submission" date="2018-05" db="EMBL/GenBank/DDBJ databases">
        <authorList>
            <person name="Lanie J.A."/>
            <person name="Ng W.-L."/>
            <person name="Kazmierczak K.M."/>
            <person name="Andrzejewski T.M."/>
            <person name="Davidsen T.M."/>
            <person name="Wayne K.J."/>
            <person name="Tettelin H."/>
            <person name="Glass J.I."/>
            <person name="Rusch D."/>
            <person name="Podicherti R."/>
            <person name="Tsui H.-C.T."/>
            <person name="Winkler M.E."/>
        </authorList>
    </citation>
    <scope>NUCLEOTIDE SEQUENCE</scope>
</reference>
<dbReference type="GO" id="GO:0008757">
    <property type="term" value="F:S-adenosylmethionine-dependent methyltransferase activity"/>
    <property type="evidence" value="ECO:0007669"/>
    <property type="project" value="InterPro"/>
</dbReference>
<evidence type="ECO:0000259" key="2">
    <source>
        <dbReference type="Pfam" id="PF08241"/>
    </source>
</evidence>
<evidence type="ECO:0000256" key="1">
    <source>
        <dbReference type="ARBA" id="ARBA00022679"/>
    </source>
</evidence>
<dbReference type="Pfam" id="PF08241">
    <property type="entry name" value="Methyltransf_11"/>
    <property type="match status" value="1"/>
</dbReference>
<dbReference type="Gene3D" id="3.40.50.150">
    <property type="entry name" value="Vaccinia Virus protein VP39"/>
    <property type="match status" value="1"/>
</dbReference>
<organism evidence="3">
    <name type="scientific">marine metagenome</name>
    <dbReference type="NCBI Taxonomy" id="408172"/>
    <lineage>
        <taxon>unclassified sequences</taxon>
        <taxon>metagenomes</taxon>
        <taxon>ecological metagenomes</taxon>
    </lineage>
</organism>
<feature type="domain" description="Methyltransferase type 11" evidence="2">
    <location>
        <begin position="115"/>
        <end position="207"/>
    </location>
</feature>
<accession>A0A382FRV3</accession>
<dbReference type="InterPro" id="IPR029063">
    <property type="entry name" value="SAM-dependent_MTases_sf"/>
</dbReference>
<dbReference type="PANTHER" id="PTHR44068:SF11">
    <property type="entry name" value="GERANYL DIPHOSPHATE 2-C-METHYLTRANSFERASE"/>
    <property type="match status" value="1"/>
</dbReference>
<dbReference type="SUPFAM" id="SSF53335">
    <property type="entry name" value="S-adenosyl-L-methionine-dependent methyltransferases"/>
    <property type="match status" value="1"/>
</dbReference>
<dbReference type="AlphaFoldDB" id="A0A382FRV3"/>
<name>A0A382FRV3_9ZZZZ</name>
<evidence type="ECO:0000313" key="3">
    <source>
        <dbReference type="EMBL" id="SVB65818.1"/>
    </source>
</evidence>
<keyword evidence="1" id="KW-0808">Transferase</keyword>
<sequence>MKLKLLKYLRCLDCLSTLDLKDMEAATADSGDRPEDVMEGRLVCTRCSGTYTVSGGVPRMYINSSPDATRPRTAASFGYLWSQSIPGAEVYDPSSYHFQKMARSLSFDIPSGLVLDAGCGDGVDLANQAQRDGVEVIGVDMSEGGCQISYARTKGQANAHVVQADLCRLPFAAGTFDLAYSYGVLHHLGAPELGLEEVTRVAKSGAPIVAYLYEDFSERNALLRWSLAIANIARALTTRLPHWLLYNLCRLASPVVFTVFTLPAMLGRRYAKLAPLSDNLPFRHGTGPFSLVGDLYDRFSAPVEYRYSRESSAAFFAGAGLQQVRVAAERGWMVMGIKPTRQTEDSR</sequence>
<dbReference type="PANTHER" id="PTHR44068">
    <property type="entry name" value="ZGC:194242"/>
    <property type="match status" value="1"/>
</dbReference>
<dbReference type="InterPro" id="IPR013216">
    <property type="entry name" value="Methyltransf_11"/>
</dbReference>
<protein>
    <recommendedName>
        <fullName evidence="2">Methyltransferase type 11 domain-containing protein</fullName>
    </recommendedName>
</protein>